<comment type="similarity">
    <text evidence="2">Belongs to the CSC1 (TC 1.A.17) family.</text>
</comment>
<evidence type="ECO:0000259" key="12">
    <source>
        <dbReference type="Pfam" id="PF13967"/>
    </source>
</evidence>
<evidence type="ECO:0000259" key="13">
    <source>
        <dbReference type="Pfam" id="PF14703"/>
    </source>
</evidence>
<dbReference type="GO" id="GO:0005886">
    <property type="term" value="C:plasma membrane"/>
    <property type="evidence" value="ECO:0007669"/>
    <property type="project" value="TreeGrafter"/>
</dbReference>
<dbReference type="PANTHER" id="PTHR13018:SF141">
    <property type="entry name" value="OS01G0950900 PROTEIN"/>
    <property type="match status" value="1"/>
</dbReference>
<feature type="transmembrane region" description="Helical" evidence="10">
    <location>
        <begin position="143"/>
        <end position="162"/>
    </location>
</feature>
<evidence type="ECO:0008006" key="16">
    <source>
        <dbReference type="Google" id="ProtNLM"/>
    </source>
</evidence>
<dbReference type="Pfam" id="PF13967">
    <property type="entry name" value="RSN1_TM"/>
    <property type="match status" value="1"/>
</dbReference>
<keyword evidence="7" id="KW-0406">Ion transport</keyword>
<dbReference type="Pfam" id="PF02714">
    <property type="entry name" value="RSN1_7TM"/>
    <property type="match status" value="1"/>
</dbReference>
<evidence type="ECO:0000259" key="11">
    <source>
        <dbReference type="Pfam" id="PF02714"/>
    </source>
</evidence>
<dbReference type="EnsemblPlants" id="Kaladp0375s0019.1.v1.1">
    <property type="protein sequence ID" value="Kaladp0375s0019.1.v1.1"/>
    <property type="gene ID" value="Kaladp0375s0019.v1.1"/>
</dbReference>
<evidence type="ECO:0000256" key="2">
    <source>
        <dbReference type="ARBA" id="ARBA00007779"/>
    </source>
</evidence>
<keyword evidence="3" id="KW-0813">Transport</keyword>
<protein>
    <recommendedName>
        <fullName evidence="16">CSC1-like protein At3g54510</fullName>
    </recommendedName>
</protein>
<evidence type="ECO:0000256" key="1">
    <source>
        <dbReference type="ARBA" id="ARBA00004141"/>
    </source>
</evidence>
<feature type="domain" description="CSC1/OSCA1-like cytosolic" evidence="13">
    <location>
        <begin position="185"/>
        <end position="329"/>
    </location>
</feature>
<keyword evidence="15" id="KW-1185">Reference proteome</keyword>
<feature type="domain" description="CSC1/OSCA1-like 7TM region" evidence="11">
    <location>
        <begin position="330"/>
        <end position="566"/>
    </location>
</feature>
<dbReference type="AlphaFoldDB" id="A0A7N0V8L0"/>
<evidence type="ECO:0000256" key="7">
    <source>
        <dbReference type="ARBA" id="ARBA00023065"/>
    </source>
</evidence>
<dbReference type="InterPro" id="IPR003864">
    <property type="entry name" value="CSC1/OSCA1-like_7TM"/>
</dbReference>
<proteinExistence type="inferred from homology"/>
<keyword evidence="8 10" id="KW-0472">Membrane</keyword>
<evidence type="ECO:0000313" key="15">
    <source>
        <dbReference type="Proteomes" id="UP000594263"/>
    </source>
</evidence>
<dbReference type="Pfam" id="PF14703">
    <property type="entry name" value="PHM7_cyt"/>
    <property type="match status" value="1"/>
</dbReference>
<sequence>MNAHSLIASAGINIGLAFLVLSLFSILKKQPSNAYIYYARPLSQNHRLSFHHGFTLRRFLPSVSWIPAAFRVTDDEILDSSGLDALVIIRLFKFGIKFFLVCSLVGVSLLAPVNFYDQDVTSGGSSSTDSFTISNVTRGSNKLWVHFTCLWLVSLYALSLLYKEYAMILGRRIQLLQDLRHRPDQFTVIVREFPICIQHKSYGCQVDHFFSKHYPESYQCSQIMYDCKDLKYLLSQAASVSEKILNLQEKVISVKQYSGSSPLRMPLRNDTEIDSQIQKLDELNQKIGQMQQPQMLLQKELPVAFVHFKSRRGAALVSQSQQHSHPLLWITVQGIAKFEKLKKWFPPAMAVQLIPGLRSIVTGYLPSAILNGFIYIVPFAMLGMAHLAGFISKSRAEIKTCNMVFYFLVGNVFFLSLLSGSLLDEIGESVAHPKDIPNHLARAVSSQADFFITYVLTDGLSGFSLEILQPGLLCWDLFKSHTYGRRKKKTPYIFSLPYFRVLPVVCLSMLIGMIYAVVAPLLLPFLIGYFLLGHCVYINQIRDAYVTEYETCGQYWPYVHRYIMTATENDELDEKAGMGETDREDTFIAYRPPFLQPVDVRTTLSNYTEPLLSSEIDS</sequence>
<comment type="subcellular location">
    <subcellularLocation>
        <location evidence="1">Membrane</location>
        <topology evidence="1">Multi-pass membrane protein</topology>
    </subcellularLocation>
</comment>
<evidence type="ECO:0000256" key="10">
    <source>
        <dbReference type="SAM" id="Phobius"/>
    </source>
</evidence>
<dbReference type="OMA" id="AYKPPWM"/>
<feature type="domain" description="CSC1/OSCA1-like N-terminal transmembrane" evidence="12">
    <location>
        <begin position="6"/>
        <end position="164"/>
    </location>
</feature>
<keyword evidence="4 10" id="KW-0812">Transmembrane</keyword>
<evidence type="ECO:0000256" key="9">
    <source>
        <dbReference type="ARBA" id="ARBA00023303"/>
    </source>
</evidence>
<keyword evidence="5" id="KW-0106">Calcium</keyword>
<evidence type="ECO:0000256" key="8">
    <source>
        <dbReference type="ARBA" id="ARBA00023136"/>
    </source>
</evidence>
<accession>A0A7N0V8L0</accession>
<reference evidence="14" key="1">
    <citation type="submission" date="2021-01" db="UniProtKB">
        <authorList>
            <consortium name="EnsemblPlants"/>
        </authorList>
    </citation>
    <scope>IDENTIFICATION</scope>
</reference>
<feature type="transmembrane region" description="Helical" evidence="10">
    <location>
        <begin position="499"/>
        <end position="532"/>
    </location>
</feature>
<dbReference type="GO" id="GO:0005227">
    <property type="term" value="F:calcium-activated cation channel activity"/>
    <property type="evidence" value="ECO:0007669"/>
    <property type="project" value="InterPro"/>
</dbReference>
<dbReference type="InterPro" id="IPR032880">
    <property type="entry name" value="CSC1/OSCA1-like_N"/>
</dbReference>
<name>A0A7N0V8L0_KALFE</name>
<dbReference type="InterPro" id="IPR045122">
    <property type="entry name" value="Csc1-like"/>
</dbReference>
<keyword evidence="6 10" id="KW-1133">Transmembrane helix</keyword>
<feature type="transmembrane region" description="Helical" evidence="10">
    <location>
        <begin position="6"/>
        <end position="27"/>
    </location>
</feature>
<evidence type="ECO:0000256" key="5">
    <source>
        <dbReference type="ARBA" id="ARBA00022837"/>
    </source>
</evidence>
<dbReference type="Proteomes" id="UP000594263">
    <property type="component" value="Unplaced"/>
</dbReference>
<keyword evidence="9" id="KW-0407">Ion channel</keyword>
<evidence type="ECO:0000313" key="14">
    <source>
        <dbReference type="EnsemblPlants" id="Kaladp0375s0019.1.v1.1"/>
    </source>
</evidence>
<evidence type="ECO:0000256" key="3">
    <source>
        <dbReference type="ARBA" id="ARBA00022448"/>
    </source>
</evidence>
<dbReference type="PANTHER" id="PTHR13018">
    <property type="entry name" value="PROBABLE MEMBRANE PROTEIN DUF221-RELATED"/>
    <property type="match status" value="1"/>
</dbReference>
<evidence type="ECO:0000256" key="4">
    <source>
        <dbReference type="ARBA" id="ARBA00022692"/>
    </source>
</evidence>
<organism evidence="14 15">
    <name type="scientific">Kalanchoe fedtschenkoi</name>
    <name type="common">Lavender scallops</name>
    <name type="synonym">South American air plant</name>
    <dbReference type="NCBI Taxonomy" id="63787"/>
    <lineage>
        <taxon>Eukaryota</taxon>
        <taxon>Viridiplantae</taxon>
        <taxon>Streptophyta</taxon>
        <taxon>Embryophyta</taxon>
        <taxon>Tracheophyta</taxon>
        <taxon>Spermatophyta</taxon>
        <taxon>Magnoliopsida</taxon>
        <taxon>eudicotyledons</taxon>
        <taxon>Gunneridae</taxon>
        <taxon>Pentapetalae</taxon>
        <taxon>Saxifragales</taxon>
        <taxon>Crassulaceae</taxon>
        <taxon>Kalanchoe</taxon>
    </lineage>
</organism>
<feature type="transmembrane region" description="Helical" evidence="10">
    <location>
        <begin position="98"/>
        <end position="116"/>
    </location>
</feature>
<feature type="transmembrane region" description="Helical" evidence="10">
    <location>
        <begin position="372"/>
        <end position="391"/>
    </location>
</feature>
<feature type="transmembrane region" description="Helical" evidence="10">
    <location>
        <begin position="403"/>
        <end position="423"/>
    </location>
</feature>
<evidence type="ECO:0000256" key="6">
    <source>
        <dbReference type="ARBA" id="ARBA00022989"/>
    </source>
</evidence>
<dbReference type="InterPro" id="IPR027815">
    <property type="entry name" value="CSC1/OSCA1-like_cyt"/>
</dbReference>
<dbReference type="Gramene" id="Kaladp0375s0019.1.v1.1">
    <property type="protein sequence ID" value="Kaladp0375s0019.1.v1.1"/>
    <property type="gene ID" value="Kaladp0375s0019.v1.1"/>
</dbReference>